<dbReference type="InterPro" id="IPR006179">
    <property type="entry name" value="5_nucleotidase/apyrase"/>
</dbReference>
<dbReference type="Gene3D" id="3.90.780.10">
    <property type="entry name" value="5'-Nucleotidase, C-terminal domain"/>
    <property type="match status" value="1"/>
</dbReference>
<dbReference type="PRINTS" id="PR01607">
    <property type="entry name" value="APYRASEFAMLY"/>
</dbReference>
<dbReference type="InterPro" id="IPR029052">
    <property type="entry name" value="Metallo-depent_PP-like"/>
</dbReference>
<dbReference type="EMBL" id="CP003929">
    <property type="protein sequence ID" value="AGB36223.1"/>
    <property type="molecule type" value="Genomic_DNA"/>
</dbReference>
<dbReference type="GeneID" id="14405385"/>
<reference evidence="5 6" key="1">
    <citation type="submission" date="2012-11" db="EMBL/GenBank/DDBJ databases">
        <title>FINISHED of Natronococcus occultus SP4, DSM 3396.</title>
        <authorList>
            <consortium name="DOE Joint Genome Institute"/>
            <person name="Eisen J."/>
            <person name="Huntemann M."/>
            <person name="Wei C.-L."/>
            <person name="Han J."/>
            <person name="Detter J.C."/>
            <person name="Han C."/>
            <person name="Tapia R."/>
            <person name="Chen A."/>
            <person name="Kyrpides N."/>
            <person name="Mavromatis K."/>
            <person name="Markowitz V."/>
            <person name="Szeto E."/>
            <person name="Ivanova N."/>
            <person name="Mikhailova N."/>
            <person name="Ovchinnikova G."/>
            <person name="Pagani I."/>
            <person name="Pati A."/>
            <person name="Goodwin L."/>
            <person name="Nordberg H.P."/>
            <person name="Cantor M.N."/>
            <person name="Hua S.X."/>
            <person name="Woyke T."/>
            <person name="Eisen J."/>
            <person name="Klenk H.-P."/>
            <person name="Klenk H.-P."/>
        </authorList>
    </citation>
    <scope>NUCLEOTIDE SEQUENCE [LARGE SCALE GENOMIC DNA]</scope>
    <source>
        <strain evidence="5 6">SP4</strain>
    </source>
</reference>
<dbReference type="AlphaFoldDB" id="L0JWI7"/>
<dbReference type="eggNOG" id="arCOG02832">
    <property type="taxonomic scope" value="Archaea"/>
</dbReference>
<dbReference type="KEGG" id="nou:Natoc_0357"/>
<dbReference type="Gene3D" id="3.60.21.10">
    <property type="match status" value="1"/>
</dbReference>
<dbReference type="Pfam" id="PF00149">
    <property type="entry name" value="Metallophos"/>
    <property type="match status" value="1"/>
</dbReference>
<dbReference type="SUPFAM" id="SSF55816">
    <property type="entry name" value="5'-nucleotidase (syn. UDP-sugar hydrolase), C-terminal domain"/>
    <property type="match status" value="1"/>
</dbReference>
<evidence type="ECO:0000259" key="4">
    <source>
        <dbReference type="Pfam" id="PF02872"/>
    </source>
</evidence>
<evidence type="ECO:0000256" key="2">
    <source>
        <dbReference type="SAM" id="MobiDB-lite"/>
    </source>
</evidence>
<dbReference type="InterPro" id="IPR004843">
    <property type="entry name" value="Calcineurin-like_PHP"/>
</dbReference>
<dbReference type="HOGENOM" id="CLU_005854_7_2_2"/>
<protein>
    <submittedName>
        <fullName evidence="5">5'-nucleotidase/2',3'-cyclic phosphodiesterase-like hydrolase</fullName>
    </submittedName>
</protein>
<dbReference type="PANTHER" id="PTHR11575:SF24">
    <property type="entry name" value="5'-NUCLEOTIDASE"/>
    <property type="match status" value="1"/>
</dbReference>
<dbReference type="InterPro" id="IPR008334">
    <property type="entry name" value="5'-Nucleotdase_C"/>
</dbReference>
<evidence type="ECO:0000256" key="1">
    <source>
        <dbReference type="ARBA" id="ARBA00022729"/>
    </source>
</evidence>
<keyword evidence="6" id="KW-1185">Reference proteome</keyword>
<evidence type="ECO:0000259" key="3">
    <source>
        <dbReference type="Pfam" id="PF00149"/>
    </source>
</evidence>
<dbReference type="SUPFAM" id="SSF56300">
    <property type="entry name" value="Metallo-dependent phosphatases"/>
    <property type="match status" value="1"/>
</dbReference>
<dbReference type="InterPro" id="IPR036907">
    <property type="entry name" value="5'-Nucleotdase_C_sf"/>
</dbReference>
<dbReference type="OrthoDB" id="21342at2157"/>
<dbReference type="PANTHER" id="PTHR11575">
    <property type="entry name" value="5'-NUCLEOTIDASE-RELATED"/>
    <property type="match status" value="1"/>
</dbReference>
<organism evidence="5 6">
    <name type="scientific">Natronococcus occultus SP4</name>
    <dbReference type="NCBI Taxonomy" id="694430"/>
    <lineage>
        <taxon>Archaea</taxon>
        <taxon>Methanobacteriati</taxon>
        <taxon>Methanobacteriota</taxon>
        <taxon>Stenosarchaea group</taxon>
        <taxon>Halobacteria</taxon>
        <taxon>Halobacteriales</taxon>
        <taxon>Natrialbaceae</taxon>
        <taxon>Natronococcus</taxon>
    </lineage>
</organism>
<feature type="domain" description="Calcineurin-like phosphoesterase" evidence="3">
    <location>
        <begin position="92"/>
        <end position="291"/>
    </location>
</feature>
<feature type="domain" description="5'-Nucleotidase C-terminal" evidence="4">
    <location>
        <begin position="363"/>
        <end position="515"/>
    </location>
</feature>
<dbReference type="PROSITE" id="PS51318">
    <property type="entry name" value="TAT"/>
    <property type="match status" value="1"/>
</dbReference>
<evidence type="ECO:0000313" key="5">
    <source>
        <dbReference type="EMBL" id="AGB36223.1"/>
    </source>
</evidence>
<sequence length="687" mass="75330">MSSDQSDCGRRTAVRSRQGEPATERSQVYAVEDDGELRPKEPAEIDAECGCGRTHTRRTFMGATAAAAGALTLGSQVSGVAAEEPEGDTVTIVHDLHTHSEIGEPGEPNIARYWNVVQDQLADRDDAVFLANGDELGSSTISFFTEGAHKIDFMNDMELTAAGVGNHDFDYGVDVAEQRFADSEFPWLNSALYTPDGDLFPETERYTTLEIGDLTVGLFNVVLRNFHGITDYPEEYEQRDPVETAREMTQLLREEEDADVVVCSSHTPHETHFELAEEVDGLDAIFGSHSHYTMDAAEEHAGTVISEVGYAYFHLGVMTLDAEGNLVSWERIDLDEDVEPDSKFKARVEAQYEELEDELEETIGETAVELDTSGSITYGREARIGNLITDTMLDAHPDAEVAFQNGGGIRTNTTYGPGELTAGDVLSILPFGNEIVVFEATGAEIEQVLENRIDTLPDNAFGAQQGQQVAGLQYEWRGHEEPEVLDVFVDGEPLENDETYVVSTTDYLKDTADAYAPFRDADLIWESGTALGPALMEYVETNSPVEPELENRILRVDADLGPQLGVRREDDRTLLCFEAPEHAVAVADAETFVGVTADADTDVPAPETVELEDDRLWIGYDTGELQSFLGRSDAAELRLFGEFEPDDDGYGYTGTDGELLELPVAAVYDRFTLKATLDASSASLQPN</sequence>
<feature type="region of interest" description="Disordered" evidence="2">
    <location>
        <begin position="1"/>
        <end position="41"/>
    </location>
</feature>
<dbReference type="Proteomes" id="UP000010878">
    <property type="component" value="Chromosome"/>
</dbReference>
<keyword evidence="1" id="KW-0732">Signal</keyword>
<evidence type="ECO:0000313" key="6">
    <source>
        <dbReference type="Proteomes" id="UP000010878"/>
    </source>
</evidence>
<dbReference type="InterPro" id="IPR006311">
    <property type="entry name" value="TAT_signal"/>
</dbReference>
<proteinExistence type="predicted"/>
<accession>L0JWI7</accession>
<gene>
    <name evidence="5" type="ORF">Natoc_0357</name>
</gene>
<keyword evidence="5" id="KW-0378">Hydrolase</keyword>
<dbReference type="STRING" id="694430.Natoc_0357"/>
<dbReference type="RefSeq" id="WP_015319679.1">
    <property type="nucleotide sequence ID" value="NC_019974.1"/>
</dbReference>
<name>L0JWI7_9EURY</name>
<dbReference type="GO" id="GO:0016787">
    <property type="term" value="F:hydrolase activity"/>
    <property type="evidence" value="ECO:0007669"/>
    <property type="project" value="UniProtKB-KW"/>
</dbReference>
<dbReference type="GO" id="GO:0009166">
    <property type="term" value="P:nucleotide catabolic process"/>
    <property type="evidence" value="ECO:0007669"/>
    <property type="project" value="InterPro"/>
</dbReference>
<dbReference type="Pfam" id="PF02872">
    <property type="entry name" value="5_nucleotid_C"/>
    <property type="match status" value="1"/>
</dbReference>